<feature type="region of interest" description="Disordered" evidence="1">
    <location>
        <begin position="1"/>
        <end position="22"/>
    </location>
</feature>
<dbReference type="InterPro" id="IPR036390">
    <property type="entry name" value="WH_DNA-bd_sf"/>
</dbReference>
<evidence type="ECO:0000313" key="3">
    <source>
        <dbReference type="Proteomes" id="UP000515377"/>
    </source>
</evidence>
<dbReference type="EMBL" id="CP060122">
    <property type="protein sequence ID" value="QNG45008.1"/>
    <property type="molecule type" value="Genomic_DNA"/>
</dbReference>
<evidence type="ECO:0000313" key="2">
    <source>
        <dbReference type="EMBL" id="QNG45008.1"/>
    </source>
</evidence>
<accession>A0A9X7YCB3</accession>
<protein>
    <submittedName>
        <fullName evidence="2">AAA family ATPase</fullName>
    </submittedName>
</protein>
<proteinExistence type="predicted"/>
<dbReference type="SUPFAM" id="SSF52540">
    <property type="entry name" value="P-loop containing nucleoside triphosphate hydrolases"/>
    <property type="match status" value="1"/>
</dbReference>
<evidence type="ECO:0000256" key="1">
    <source>
        <dbReference type="SAM" id="MobiDB-lite"/>
    </source>
</evidence>
<dbReference type="Gene3D" id="3.40.50.300">
    <property type="entry name" value="P-loop containing nucleotide triphosphate hydrolases"/>
    <property type="match status" value="1"/>
</dbReference>
<name>A0A9X7YCB3_SPHYA</name>
<dbReference type="Proteomes" id="UP000515377">
    <property type="component" value="Chromosome"/>
</dbReference>
<feature type="region of interest" description="Disordered" evidence="1">
    <location>
        <begin position="352"/>
        <end position="401"/>
    </location>
</feature>
<dbReference type="InterPro" id="IPR027417">
    <property type="entry name" value="P-loop_NTPase"/>
</dbReference>
<dbReference type="SUPFAM" id="SSF46785">
    <property type="entry name" value="Winged helix' DNA-binding domain"/>
    <property type="match status" value="1"/>
</dbReference>
<organism evidence="2 3">
    <name type="scientific">Sphingobium yanoikuyae</name>
    <name type="common">Sphingomonas yanoikuyae</name>
    <dbReference type="NCBI Taxonomy" id="13690"/>
    <lineage>
        <taxon>Bacteria</taxon>
        <taxon>Pseudomonadati</taxon>
        <taxon>Pseudomonadota</taxon>
        <taxon>Alphaproteobacteria</taxon>
        <taxon>Sphingomonadales</taxon>
        <taxon>Sphingomonadaceae</taxon>
        <taxon>Sphingobium</taxon>
    </lineage>
</organism>
<dbReference type="Pfam" id="PF13481">
    <property type="entry name" value="AAA_25"/>
    <property type="match status" value="1"/>
</dbReference>
<gene>
    <name evidence="2" type="ORF">H3V42_24785</name>
</gene>
<dbReference type="AlphaFoldDB" id="A0A9X7YCB3"/>
<reference evidence="2 3" key="1">
    <citation type="submission" date="2020-07" db="EMBL/GenBank/DDBJ databases">
        <title>Whole genome sequence of Sphingobium yanoikuyae A3.</title>
        <authorList>
            <person name="Han S.-S."/>
        </authorList>
    </citation>
    <scope>NUCLEOTIDE SEQUENCE [LARGE SCALE GENOMIC DNA]</scope>
    <source>
        <strain evidence="2 3">A3</strain>
    </source>
</reference>
<sequence length="409" mass="44435">MKSWADLENDPAANNAGRVDWSENRDANDDFVQFGPESVRAAVAGACDVPSQRKPLFQSGISASALMSMKFDPIRYVVPGYVAEGLTLFAGAPKIGKSWTALDLGVSVACGGSAFGSIKCDQGDVLYLALEDNQRRLQSRLKVMGRNIAPQRLTFMTEWPTLDEGCLDELEAWAQGVEKPRLVIVDVFAKIKPPAKGTDQLYDADYRTMTGLQAFATRHRLAVVVVHHTRKMEAEDPFDTVSGTRGLTGAADTIMVLKRDIGTAKTVLYVRGRDVEEVETALEFKRDIGTWIILGAAHEVGKTNERQAILSILQGKDKPLSAREVSDLLGKNYDAVRKCLTRMVHSGEIEKTSGGYVPVSPVPLSQSPTDGTHGTHGTGDRIRAMSRPTFPAGDDDGLDADGNIIGWDD</sequence>
<feature type="compositionally biased region" description="Low complexity" evidence="1">
    <location>
        <begin position="357"/>
        <end position="372"/>
    </location>
</feature>